<sequence>MEAPVLEAPVLASAADPASETFRANAEAHAALGAQLRAKLAAARLGGGERARARHTARGKLLPRDRVDGLLDPGSPFLELAPLAADGMYEGQAPAAGVIAGIGRVSGREVVIVANDATVKGGTYYPVTVKKHLRAQEVALDNRLPCVYLVDSGGAFLPRQDEVFPDRDHFGRIFYNQATMSARGIPQIAAVMGSCTAGGAYVPAMSDEAVIVRNQGTIFLGGPPLVKAATGEVVTAEDLGGGEVHSRTSGVTDHLAEDDTHALRIVRQIVSTLPARGPLPWTVELVEDPAVAPAGLYGAVPVDSRTPYDVREVIARITDGSRFAEFKAEYGTTLVTGFARLHGHPVGIVANNGILFSESAQKGAHFIELCDQRGIPLLFLQNISGFMVGRQYEAGGIAKHGAKMVTAVACARVPKLTVVIGGSYGAGNYSMCGRAYSPRFLWMWPNAKISVMGGEQAASVLATVKRDQLAAAGEKWSEEAEEEFKSPIRAQYETQGNAYYATARLWDDGVIDPLETRTVLGLALTACANAPLGEPGYGVFRM</sequence>
<dbReference type="PROSITE" id="PS50980">
    <property type="entry name" value="COA_CT_NTER"/>
    <property type="match status" value="1"/>
</dbReference>
<dbReference type="InterPro" id="IPR029045">
    <property type="entry name" value="ClpP/crotonase-like_dom_sf"/>
</dbReference>
<dbReference type="InterPro" id="IPR011762">
    <property type="entry name" value="COA_CT_N"/>
</dbReference>
<dbReference type="OrthoDB" id="9803706at2"/>
<dbReference type="Proteomes" id="UP000305778">
    <property type="component" value="Unassembled WGS sequence"/>
</dbReference>
<dbReference type="InterPro" id="IPR011763">
    <property type="entry name" value="COA_CT_C"/>
</dbReference>
<dbReference type="Pfam" id="PF01039">
    <property type="entry name" value="Carboxyl_trans"/>
    <property type="match status" value="1"/>
</dbReference>
<dbReference type="FunFam" id="3.90.226.10:FF:000007">
    <property type="entry name" value="Methylcrotonoyl-CoA carboxylase subunit beta"/>
    <property type="match status" value="1"/>
</dbReference>
<gene>
    <name evidence="5" type="ORF">FCI23_01420</name>
</gene>
<feature type="domain" description="CoA carboxyltransferase N-terminal" evidence="3">
    <location>
        <begin position="29"/>
        <end position="285"/>
    </location>
</feature>
<evidence type="ECO:0000256" key="2">
    <source>
        <dbReference type="ARBA" id="ARBA00046317"/>
    </source>
</evidence>
<dbReference type="GO" id="GO:0004485">
    <property type="term" value="F:methylcrotonoyl-CoA carboxylase activity"/>
    <property type="evidence" value="ECO:0007669"/>
    <property type="project" value="TreeGrafter"/>
</dbReference>
<evidence type="ECO:0000259" key="3">
    <source>
        <dbReference type="PROSITE" id="PS50980"/>
    </source>
</evidence>
<comment type="caution">
    <text evidence="5">The sequence shown here is derived from an EMBL/GenBank/DDBJ whole genome shotgun (WGS) entry which is preliminary data.</text>
</comment>
<dbReference type="InterPro" id="IPR045190">
    <property type="entry name" value="MCCB/AccD1-like"/>
</dbReference>
<dbReference type="RefSeq" id="WP_136721548.1">
    <property type="nucleotide sequence ID" value="NZ_SUMC01000001.1"/>
</dbReference>
<proteinExistence type="inferred from homology"/>
<keyword evidence="6" id="KW-1185">Reference proteome</keyword>
<dbReference type="GO" id="GO:1905202">
    <property type="term" value="C:methylcrotonoyl-CoA carboxylase complex"/>
    <property type="evidence" value="ECO:0007669"/>
    <property type="project" value="TreeGrafter"/>
</dbReference>
<reference evidence="5 6" key="1">
    <citation type="submission" date="2019-04" db="EMBL/GenBank/DDBJ databases">
        <title>Streptomyces oryziradicis sp. nov., a novel actinomycete isolated from rhizosphere soil of rice (Oryza sativa L.).</title>
        <authorList>
            <person name="Li C."/>
        </authorList>
    </citation>
    <scope>NUCLEOTIDE SEQUENCE [LARGE SCALE GENOMIC DNA]</scope>
    <source>
        <strain evidence="5 6">NEAU-C40</strain>
    </source>
</reference>
<dbReference type="PANTHER" id="PTHR22855:SF13">
    <property type="entry name" value="METHYLCROTONOYL-COA CARBOXYLASE BETA CHAIN, MITOCHONDRIAL"/>
    <property type="match status" value="1"/>
</dbReference>
<dbReference type="Gene3D" id="3.90.226.10">
    <property type="entry name" value="2-enoyl-CoA Hydratase, Chain A, domain 1"/>
    <property type="match status" value="2"/>
</dbReference>
<evidence type="ECO:0000313" key="5">
    <source>
        <dbReference type="EMBL" id="TKA13388.1"/>
    </source>
</evidence>
<dbReference type="EMBL" id="SUMC01000001">
    <property type="protein sequence ID" value="TKA13388.1"/>
    <property type="molecule type" value="Genomic_DNA"/>
</dbReference>
<dbReference type="InterPro" id="IPR034733">
    <property type="entry name" value="AcCoA_carboxyl_beta"/>
</dbReference>
<evidence type="ECO:0000313" key="6">
    <source>
        <dbReference type="Proteomes" id="UP000305778"/>
    </source>
</evidence>
<dbReference type="PANTHER" id="PTHR22855">
    <property type="entry name" value="ACETYL, PROPIONYL, PYRUVATE, AND GLUTACONYL CARBOXYLASE-RELATED"/>
    <property type="match status" value="1"/>
</dbReference>
<feature type="domain" description="CoA carboxyltransferase C-terminal" evidence="4">
    <location>
        <begin position="282"/>
        <end position="534"/>
    </location>
</feature>
<comment type="similarity">
    <text evidence="1">Belongs to the AccD/PCCB family.</text>
</comment>
<organism evidence="5 6">
    <name type="scientific">Actinacidiphila oryziradicis</name>
    <dbReference type="NCBI Taxonomy" id="2571141"/>
    <lineage>
        <taxon>Bacteria</taxon>
        <taxon>Bacillati</taxon>
        <taxon>Actinomycetota</taxon>
        <taxon>Actinomycetes</taxon>
        <taxon>Kitasatosporales</taxon>
        <taxon>Streptomycetaceae</taxon>
        <taxon>Actinacidiphila</taxon>
    </lineage>
</organism>
<name>A0A4U0SUY9_9ACTN</name>
<dbReference type="PROSITE" id="PS50989">
    <property type="entry name" value="COA_CT_CTER"/>
    <property type="match status" value="1"/>
</dbReference>
<dbReference type="AlphaFoldDB" id="A0A4U0SUY9"/>
<evidence type="ECO:0000256" key="1">
    <source>
        <dbReference type="ARBA" id="ARBA00006102"/>
    </source>
</evidence>
<dbReference type="GO" id="GO:0006552">
    <property type="term" value="P:L-leucine catabolic process"/>
    <property type="evidence" value="ECO:0007669"/>
    <property type="project" value="TreeGrafter"/>
</dbReference>
<evidence type="ECO:0000259" key="4">
    <source>
        <dbReference type="PROSITE" id="PS50989"/>
    </source>
</evidence>
<comment type="pathway">
    <text evidence="2">Amino-acid degradation; L-leucine degradation.</text>
</comment>
<accession>A0A4U0SUY9</accession>
<protein>
    <submittedName>
        <fullName evidence="5">Methylcrotonoyl-CoA carboxylase</fullName>
    </submittedName>
</protein>
<dbReference type="FunFam" id="3.90.226.10:FF:000004">
    <property type="entry name" value="Methylcrotonoyl-CoA carboxylase beta chain"/>
    <property type="match status" value="1"/>
</dbReference>
<dbReference type="SUPFAM" id="SSF52096">
    <property type="entry name" value="ClpP/crotonase"/>
    <property type="match status" value="2"/>
</dbReference>